<protein>
    <submittedName>
        <fullName evidence="1">Uncharacterized protein</fullName>
    </submittedName>
</protein>
<dbReference type="EnsemblPlants" id="TuG1812G0300003019.01.T01">
    <property type="protein sequence ID" value="TuG1812G0300003019.01.T01.cds443407"/>
    <property type="gene ID" value="TuG1812G0300003019.01"/>
</dbReference>
<proteinExistence type="predicted"/>
<sequence length="32" mass="3577">RTIGQNRCHRLPIYTNGHYQVSSCSGPSLCDI</sequence>
<dbReference type="Proteomes" id="UP000015106">
    <property type="component" value="Chromosome 3"/>
</dbReference>
<keyword evidence="2" id="KW-1185">Reference proteome</keyword>
<name>A0A8R7TX55_TRIUA</name>
<dbReference type="AlphaFoldDB" id="A0A8R7TX55"/>
<reference evidence="2" key="1">
    <citation type="journal article" date="2013" name="Nature">
        <title>Draft genome of the wheat A-genome progenitor Triticum urartu.</title>
        <authorList>
            <person name="Ling H.Q."/>
            <person name="Zhao S."/>
            <person name="Liu D."/>
            <person name="Wang J."/>
            <person name="Sun H."/>
            <person name="Zhang C."/>
            <person name="Fan H."/>
            <person name="Li D."/>
            <person name="Dong L."/>
            <person name="Tao Y."/>
            <person name="Gao C."/>
            <person name="Wu H."/>
            <person name="Li Y."/>
            <person name="Cui Y."/>
            <person name="Guo X."/>
            <person name="Zheng S."/>
            <person name="Wang B."/>
            <person name="Yu K."/>
            <person name="Liang Q."/>
            <person name="Yang W."/>
            <person name="Lou X."/>
            <person name="Chen J."/>
            <person name="Feng M."/>
            <person name="Jian J."/>
            <person name="Zhang X."/>
            <person name="Luo G."/>
            <person name="Jiang Y."/>
            <person name="Liu J."/>
            <person name="Wang Z."/>
            <person name="Sha Y."/>
            <person name="Zhang B."/>
            <person name="Wu H."/>
            <person name="Tang D."/>
            <person name="Shen Q."/>
            <person name="Xue P."/>
            <person name="Zou S."/>
            <person name="Wang X."/>
            <person name="Liu X."/>
            <person name="Wang F."/>
            <person name="Yang Y."/>
            <person name="An X."/>
            <person name="Dong Z."/>
            <person name="Zhang K."/>
            <person name="Zhang X."/>
            <person name="Luo M.C."/>
            <person name="Dvorak J."/>
            <person name="Tong Y."/>
            <person name="Wang J."/>
            <person name="Yang H."/>
            <person name="Li Z."/>
            <person name="Wang D."/>
            <person name="Zhang A."/>
            <person name="Wang J."/>
        </authorList>
    </citation>
    <scope>NUCLEOTIDE SEQUENCE</scope>
    <source>
        <strain evidence="2">cv. G1812</strain>
    </source>
</reference>
<evidence type="ECO:0000313" key="2">
    <source>
        <dbReference type="Proteomes" id="UP000015106"/>
    </source>
</evidence>
<dbReference type="Gramene" id="TuG1812G0300003019.01.T01">
    <property type="protein sequence ID" value="TuG1812G0300003019.01.T01.cds443407"/>
    <property type="gene ID" value="TuG1812G0300003019.01"/>
</dbReference>
<reference evidence="1" key="2">
    <citation type="submission" date="2018-03" db="EMBL/GenBank/DDBJ databases">
        <title>The Triticum urartu genome reveals the dynamic nature of wheat genome evolution.</title>
        <authorList>
            <person name="Ling H."/>
            <person name="Ma B."/>
            <person name="Shi X."/>
            <person name="Liu H."/>
            <person name="Dong L."/>
            <person name="Sun H."/>
            <person name="Cao Y."/>
            <person name="Gao Q."/>
            <person name="Zheng S."/>
            <person name="Li Y."/>
            <person name="Yu Y."/>
            <person name="Du H."/>
            <person name="Qi M."/>
            <person name="Li Y."/>
            <person name="Yu H."/>
            <person name="Cui Y."/>
            <person name="Wang N."/>
            <person name="Chen C."/>
            <person name="Wu H."/>
            <person name="Zhao Y."/>
            <person name="Zhang J."/>
            <person name="Li Y."/>
            <person name="Zhou W."/>
            <person name="Zhang B."/>
            <person name="Hu W."/>
            <person name="Eijk M."/>
            <person name="Tang J."/>
            <person name="Witsenboer H."/>
            <person name="Zhao S."/>
            <person name="Li Z."/>
            <person name="Zhang A."/>
            <person name="Wang D."/>
            <person name="Liang C."/>
        </authorList>
    </citation>
    <scope>NUCLEOTIDE SEQUENCE [LARGE SCALE GENOMIC DNA]</scope>
    <source>
        <strain evidence="1">cv. G1812</strain>
    </source>
</reference>
<organism evidence="1 2">
    <name type="scientific">Triticum urartu</name>
    <name type="common">Red wild einkorn</name>
    <name type="synonym">Crithodium urartu</name>
    <dbReference type="NCBI Taxonomy" id="4572"/>
    <lineage>
        <taxon>Eukaryota</taxon>
        <taxon>Viridiplantae</taxon>
        <taxon>Streptophyta</taxon>
        <taxon>Embryophyta</taxon>
        <taxon>Tracheophyta</taxon>
        <taxon>Spermatophyta</taxon>
        <taxon>Magnoliopsida</taxon>
        <taxon>Liliopsida</taxon>
        <taxon>Poales</taxon>
        <taxon>Poaceae</taxon>
        <taxon>BOP clade</taxon>
        <taxon>Pooideae</taxon>
        <taxon>Triticodae</taxon>
        <taxon>Triticeae</taxon>
        <taxon>Triticinae</taxon>
        <taxon>Triticum</taxon>
    </lineage>
</organism>
<reference evidence="1" key="3">
    <citation type="submission" date="2022-06" db="UniProtKB">
        <authorList>
            <consortium name="EnsemblPlants"/>
        </authorList>
    </citation>
    <scope>IDENTIFICATION</scope>
</reference>
<accession>A0A8R7TX55</accession>
<evidence type="ECO:0000313" key="1">
    <source>
        <dbReference type="EnsemblPlants" id="TuG1812G0300003019.01.T01.cds443407"/>
    </source>
</evidence>